<dbReference type="PROSITE" id="PS50821">
    <property type="entry name" value="PAZ"/>
    <property type="match status" value="1"/>
</dbReference>
<dbReference type="Pfam" id="PF16488">
    <property type="entry name" value="ArgoL2"/>
    <property type="match status" value="1"/>
</dbReference>
<dbReference type="PANTHER" id="PTHR22891">
    <property type="entry name" value="EUKARYOTIC TRANSLATION INITIATION FACTOR 2C"/>
    <property type="match status" value="1"/>
</dbReference>
<proteinExistence type="inferred from homology"/>
<dbReference type="AlphaFoldDB" id="A0A9W9AYR1"/>
<feature type="region of interest" description="Disordered" evidence="2">
    <location>
        <begin position="1"/>
        <end position="54"/>
    </location>
</feature>
<evidence type="ECO:0000256" key="1">
    <source>
        <dbReference type="RuleBase" id="RU361178"/>
    </source>
</evidence>
<dbReference type="InterPro" id="IPR003100">
    <property type="entry name" value="PAZ_dom"/>
</dbReference>
<dbReference type="InterPro" id="IPR032474">
    <property type="entry name" value="Argonaute_N"/>
</dbReference>
<feature type="compositionally biased region" description="Gly residues" evidence="2">
    <location>
        <begin position="32"/>
        <end position="51"/>
    </location>
</feature>
<dbReference type="GO" id="GO:0003723">
    <property type="term" value="F:RNA binding"/>
    <property type="evidence" value="ECO:0007669"/>
    <property type="project" value="InterPro"/>
</dbReference>
<dbReference type="CDD" id="cd04657">
    <property type="entry name" value="Piwi_ago-like"/>
    <property type="match status" value="1"/>
</dbReference>
<dbReference type="Gene3D" id="3.40.50.2300">
    <property type="match status" value="1"/>
</dbReference>
<comment type="similarity">
    <text evidence="1">Belongs to the argonaute family.</text>
</comment>
<evidence type="ECO:0000259" key="3">
    <source>
        <dbReference type="PROSITE" id="PS50821"/>
    </source>
</evidence>
<gene>
    <name evidence="5" type="ORF">C8J55DRAFT_417070</name>
</gene>
<dbReference type="InterPro" id="IPR014811">
    <property type="entry name" value="ArgoL1"/>
</dbReference>
<name>A0A9W9AYR1_9AGAR</name>
<dbReference type="Pfam" id="PF08699">
    <property type="entry name" value="ArgoL1"/>
    <property type="match status" value="1"/>
</dbReference>
<dbReference type="InterPro" id="IPR003165">
    <property type="entry name" value="Piwi"/>
</dbReference>
<dbReference type="InterPro" id="IPR032472">
    <property type="entry name" value="ArgoL2"/>
</dbReference>
<dbReference type="SMART" id="SM00950">
    <property type="entry name" value="Piwi"/>
    <property type="match status" value="1"/>
</dbReference>
<dbReference type="CDD" id="cd02846">
    <property type="entry name" value="PAZ_argonaute_like"/>
    <property type="match status" value="1"/>
</dbReference>
<feature type="domain" description="Piwi" evidence="4">
    <location>
        <begin position="591"/>
        <end position="904"/>
    </location>
</feature>
<dbReference type="SUPFAM" id="SSF53098">
    <property type="entry name" value="Ribonuclease H-like"/>
    <property type="match status" value="1"/>
</dbReference>
<dbReference type="InterPro" id="IPR045246">
    <property type="entry name" value="Piwi_ago-like"/>
</dbReference>
<feature type="compositionally biased region" description="Gly residues" evidence="2">
    <location>
        <begin position="10"/>
        <end position="25"/>
    </location>
</feature>
<evidence type="ECO:0000313" key="6">
    <source>
        <dbReference type="Proteomes" id="UP001150238"/>
    </source>
</evidence>
<dbReference type="SMART" id="SM00949">
    <property type="entry name" value="PAZ"/>
    <property type="match status" value="1"/>
</dbReference>
<dbReference type="InterPro" id="IPR036085">
    <property type="entry name" value="PAZ_dom_sf"/>
</dbReference>
<protein>
    <submittedName>
        <fullName evidence="5">Ribonuclease H-like domain-containing protein</fullName>
    </submittedName>
</protein>
<reference evidence="5" key="2">
    <citation type="journal article" date="2023" name="Proc. Natl. Acad. Sci. U.S.A.">
        <title>A global phylogenomic analysis of the shiitake genus Lentinula.</title>
        <authorList>
            <person name="Sierra-Patev S."/>
            <person name="Min B."/>
            <person name="Naranjo-Ortiz M."/>
            <person name="Looney B."/>
            <person name="Konkel Z."/>
            <person name="Slot J.C."/>
            <person name="Sakamoto Y."/>
            <person name="Steenwyk J.L."/>
            <person name="Rokas A."/>
            <person name="Carro J."/>
            <person name="Camarero S."/>
            <person name="Ferreira P."/>
            <person name="Molpeceres G."/>
            <person name="Ruiz-Duenas F.J."/>
            <person name="Serrano A."/>
            <person name="Henrissat B."/>
            <person name="Drula E."/>
            <person name="Hughes K.W."/>
            <person name="Mata J.L."/>
            <person name="Ishikawa N.K."/>
            <person name="Vargas-Isla R."/>
            <person name="Ushijima S."/>
            <person name="Smith C.A."/>
            <person name="Donoghue J."/>
            <person name="Ahrendt S."/>
            <person name="Andreopoulos W."/>
            <person name="He G."/>
            <person name="LaButti K."/>
            <person name="Lipzen A."/>
            <person name="Ng V."/>
            <person name="Riley R."/>
            <person name="Sandor L."/>
            <person name="Barry K."/>
            <person name="Martinez A.T."/>
            <person name="Xiao Y."/>
            <person name="Gibbons J.G."/>
            <person name="Terashima K."/>
            <person name="Grigoriev I.V."/>
            <person name="Hibbett D."/>
        </authorList>
    </citation>
    <scope>NUCLEOTIDE SEQUENCE</scope>
    <source>
        <strain evidence="5">Sp2 HRB7682 ss15</strain>
    </source>
</reference>
<organism evidence="5 6">
    <name type="scientific">Lentinula lateritia</name>
    <dbReference type="NCBI Taxonomy" id="40482"/>
    <lineage>
        <taxon>Eukaryota</taxon>
        <taxon>Fungi</taxon>
        <taxon>Dikarya</taxon>
        <taxon>Basidiomycota</taxon>
        <taxon>Agaricomycotina</taxon>
        <taxon>Agaricomycetes</taxon>
        <taxon>Agaricomycetidae</taxon>
        <taxon>Agaricales</taxon>
        <taxon>Marasmiineae</taxon>
        <taxon>Omphalotaceae</taxon>
        <taxon>Lentinula</taxon>
    </lineage>
</organism>
<dbReference type="InterPro" id="IPR012337">
    <property type="entry name" value="RNaseH-like_sf"/>
</dbReference>
<evidence type="ECO:0000256" key="2">
    <source>
        <dbReference type="SAM" id="MobiDB-lite"/>
    </source>
</evidence>
<dbReference type="Gene3D" id="3.30.420.10">
    <property type="entry name" value="Ribonuclease H-like superfamily/Ribonuclease H"/>
    <property type="match status" value="1"/>
</dbReference>
<evidence type="ECO:0000259" key="4">
    <source>
        <dbReference type="PROSITE" id="PS50822"/>
    </source>
</evidence>
<comment type="caution">
    <text evidence="5">The sequence shown here is derived from an EMBL/GenBank/DDBJ whole genome shotgun (WGS) entry which is preliminary data.</text>
</comment>
<dbReference type="SMART" id="SM01163">
    <property type="entry name" value="DUF1785"/>
    <property type="match status" value="1"/>
</dbReference>
<sequence>MSQRGFQQRGRGGGDQRGGGGGRGGYQDRGRGGGGGGRGGGGRGGGRGGFSGPVIFKGATQVDQRLSHKENDLSLVKSFNSLQIKDPSRPLRPGYGTLGTPITLRTNFFPVRLPKAPVYDYSVDISPKTDINRLKIRIFTLLEQLPDCKPFLPHIAHDRSARLVSAKRLPQPLNFIVPFYEEGASPSRVTTTYTVSVTFTRELDPTQLTQYMEGKPEFHGHDPLPLVSALNLVIQQHAVRTGVRVGKNKYFFPTSSQGFNLSPMVTAFQGFYASVRPTYKQLMVNVNACMTAFIEPGNLADALLAFSRNSRGAMPTLPHELMKKVKVTTKHLGYKRRHILQHVATTTARNTTFTSDKYGKVSIEEYFLKEYKIKLKHAADLPVIDVGTKKRTYLPAEICEIEPGQAFRGKLNEQQTSQMIKVACNPPKINAEAIVGDGFQKLGLNTNPSTSPLHGFGVEVMNEMAAVPGRELPPPRLNYRVGNARVANGGWNILDVKFHRGAQLSSWSVLVVRDGPSVFSGPTDTRLRGLVDGFATKMRNSGMTVPPGPPSLLLANLPSPDQDPGRVRALNEIRKTLQDHVQKAQGQKPAFVLVLLSRRDNFIYPGIKRIGDVELGVQTVHMQLSKVVDKEPNKQDQYFSNVALKVNTKLGGINHKLDDVAMRWLRKKSTMIVGIDVTHRGPGSKEGTPSIAAVVASVDSDFVQYPASLRIQQSDEVKEMLDELTDMMVERLQCYQTKNKALPERVFVFRDGVSEGQYDTVLNEELPQILNAFKKFNTKDRKAPYRPLLSIVICGKRHHARFYPTDSQYADKNGNTRPGTVVDRGITNVFDFDFYLQAHAGLQGHAKPTHYIVIYDETKFTADEIQQGTHDSSYLYARATRAVSLMPPAYYADLACERGRCYLNDFLVDDRSSTAGGSGRDKAAESQRTFEAARRSWGSGLHPDMRNSMFYI</sequence>
<reference evidence="5" key="1">
    <citation type="submission" date="2022-08" db="EMBL/GenBank/DDBJ databases">
        <authorList>
            <consortium name="DOE Joint Genome Institute"/>
            <person name="Min B."/>
            <person name="Riley R."/>
            <person name="Sierra-Patev S."/>
            <person name="Naranjo-Ortiz M."/>
            <person name="Looney B."/>
            <person name="Konkel Z."/>
            <person name="Slot J.C."/>
            <person name="Sakamoto Y."/>
            <person name="Steenwyk J.L."/>
            <person name="Rokas A."/>
            <person name="Carro J."/>
            <person name="Camarero S."/>
            <person name="Ferreira P."/>
            <person name="Molpeceres G."/>
            <person name="Ruiz-Duenas F.J."/>
            <person name="Serrano A."/>
            <person name="Henrissat B."/>
            <person name="Drula E."/>
            <person name="Hughes K.W."/>
            <person name="Mata J.L."/>
            <person name="Ishikawa N.K."/>
            <person name="Vargas-Isla R."/>
            <person name="Ushijima S."/>
            <person name="Smith C.A."/>
            <person name="Ahrendt S."/>
            <person name="Andreopoulos W."/>
            <person name="He G."/>
            <person name="Labutti K."/>
            <person name="Lipzen A."/>
            <person name="Ng V."/>
            <person name="Sandor L."/>
            <person name="Barry K."/>
            <person name="Martinez A.T."/>
            <person name="Xiao Y."/>
            <person name="Gibbons J.G."/>
            <person name="Terashima K."/>
            <person name="Hibbett D.S."/>
            <person name="Grigoriev I.V."/>
        </authorList>
    </citation>
    <scope>NUCLEOTIDE SEQUENCE</scope>
    <source>
        <strain evidence="5">Sp2 HRB7682 ss15</strain>
    </source>
</reference>
<dbReference type="InterPro" id="IPR036397">
    <property type="entry name" value="RNaseH_sf"/>
</dbReference>
<accession>A0A9W9AYR1</accession>
<dbReference type="Pfam" id="PF02170">
    <property type="entry name" value="PAZ"/>
    <property type="match status" value="1"/>
</dbReference>
<dbReference type="PROSITE" id="PS50822">
    <property type="entry name" value="PIWI"/>
    <property type="match status" value="1"/>
</dbReference>
<dbReference type="Pfam" id="PF02171">
    <property type="entry name" value="Piwi"/>
    <property type="match status" value="1"/>
</dbReference>
<dbReference type="Gene3D" id="2.170.260.10">
    <property type="entry name" value="paz domain"/>
    <property type="match status" value="1"/>
</dbReference>
<feature type="domain" description="PAZ" evidence="3">
    <location>
        <begin position="298"/>
        <end position="403"/>
    </location>
</feature>
<dbReference type="Pfam" id="PF16486">
    <property type="entry name" value="ArgoN"/>
    <property type="match status" value="1"/>
</dbReference>
<dbReference type="Proteomes" id="UP001150238">
    <property type="component" value="Unassembled WGS sequence"/>
</dbReference>
<dbReference type="EMBL" id="JANVFS010000003">
    <property type="protein sequence ID" value="KAJ4493665.1"/>
    <property type="molecule type" value="Genomic_DNA"/>
</dbReference>
<dbReference type="SUPFAM" id="SSF101690">
    <property type="entry name" value="PAZ domain"/>
    <property type="match status" value="1"/>
</dbReference>
<evidence type="ECO:0000313" key="5">
    <source>
        <dbReference type="EMBL" id="KAJ4493665.1"/>
    </source>
</evidence>